<feature type="transmembrane region" description="Helical" evidence="1">
    <location>
        <begin position="6"/>
        <end position="22"/>
    </location>
</feature>
<accession>A0ABU9LLC1</accession>
<dbReference type="GeneID" id="97821593"/>
<dbReference type="EMBL" id="JBCEWA010000007">
    <property type="protein sequence ID" value="MEL5988758.1"/>
    <property type="molecule type" value="Genomic_DNA"/>
</dbReference>
<dbReference type="RefSeq" id="WP_068453180.1">
    <property type="nucleotide sequence ID" value="NZ_BJOB01000023.1"/>
</dbReference>
<dbReference type="Proteomes" id="UP001398420">
    <property type="component" value="Unassembled WGS sequence"/>
</dbReference>
<dbReference type="Pfam" id="PF13209">
    <property type="entry name" value="DUF4017"/>
    <property type="match status" value="1"/>
</dbReference>
<comment type="caution">
    <text evidence="2">The sequence shown here is derived from an EMBL/GenBank/DDBJ whole genome shotgun (WGS) entry which is preliminary data.</text>
</comment>
<evidence type="ECO:0000313" key="2">
    <source>
        <dbReference type="EMBL" id="MEL5988758.1"/>
    </source>
</evidence>
<dbReference type="InterPro" id="IPR025090">
    <property type="entry name" value="DUF4017"/>
</dbReference>
<keyword evidence="1" id="KW-0472">Membrane</keyword>
<evidence type="ECO:0000256" key="1">
    <source>
        <dbReference type="SAM" id="Phobius"/>
    </source>
</evidence>
<name>A0ABU9LLC1_9BACL</name>
<sequence length="66" mass="7538">MNAFKLAFFMYMGGLCIALFLPTSSMYHNFSSKLIIAQIYVIPIVLLTLLVYIVCRKQSPTEESQE</sequence>
<reference evidence="2 3" key="1">
    <citation type="submission" date="2024-04" db="EMBL/GenBank/DDBJ databases">
        <authorList>
            <person name="Wu Y.S."/>
            <person name="Zhang L."/>
        </authorList>
    </citation>
    <scope>NUCLEOTIDE SEQUENCE [LARGE SCALE GENOMIC DNA]</scope>
    <source>
        <strain evidence="2 3">KG-01</strain>
    </source>
</reference>
<keyword evidence="1" id="KW-0812">Transmembrane</keyword>
<protein>
    <submittedName>
        <fullName evidence="2">DUF4017 family protein</fullName>
    </submittedName>
</protein>
<proteinExistence type="predicted"/>
<evidence type="ECO:0000313" key="3">
    <source>
        <dbReference type="Proteomes" id="UP001398420"/>
    </source>
</evidence>
<gene>
    <name evidence="2" type="ORF">AAF454_10150</name>
</gene>
<organism evidence="2 3">
    <name type="scientific">Kurthia gibsonii</name>
    <dbReference type="NCBI Taxonomy" id="33946"/>
    <lineage>
        <taxon>Bacteria</taxon>
        <taxon>Bacillati</taxon>
        <taxon>Bacillota</taxon>
        <taxon>Bacilli</taxon>
        <taxon>Bacillales</taxon>
        <taxon>Caryophanaceae</taxon>
        <taxon>Kurthia</taxon>
    </lineage>
</organism>
<feature type="transmembrane region" description="Helical" evidence="1">
    <location>
        <begin position="34"/>
        <end position="54"/>
    </location>
</feature>
<keyword evidence="1" id="KW-1133">Transmembrane helix</keyword>
<keyword evidence="3" id="KW-1185">Reference proteome</keyword>